<feature type="compositionally biased region" description="Basic and acidic residues" evidence="1">
    <location>
        <begin position="19"/>
        <end position="32"/>
    </location>
</feature>
<dbReference type="EMBL" id="JARKHS020017160">
    <property type="protein sequence ID" value="KAK8773260.1"/>
    <property type="molecule type" value="Genomic_DNA"/>
</dbReference>
<evidence type="ECO:0000313" key="2">
    <source>
        <dbReference type="EMBL" id="KAK8773260.1"/>
    </source>
</evidence>
<gene>
    <name evidence="3" type="ORF">V5799_012206</name>
    <name evidence="2" type="ORF">V5799_012207</name>
</gene>
<reference evidence="2 4" key="1">
    <citation type="journal article" date="2023" name="Arcadia Sci">
        <title>De novo assembly of a long-read Amblyomma americanum tick genome.</title>
        <authorList>
            <person name="Chou S."/>
            <person name="Poskanzer K.E."/>
            <person name="Rollins M."/>
            <person name="Thuy-Boun P.S."/>
        </authorList>
    </citation>
    <scope>NUCLEOTIDE SEQUENCE [LARGE SCALE GENOMIC DNA]</scope>
    <source>
        <strain evidence="2">F_SG_1</strain>
        <tissue evidence="2">Salivary glands</tissue>
    </source>
</reference>
<evidence type="ECO:0000256" key="1">
    <source>
        <dbReference type="SAM" id="MobiDB-lite"/>
    </source>
</evidence>
<dbReference type="EMBL" id="JARKHS020017159">
    <property type="protein sequence ID" value="KAK8773264.1"/>
    <property type="molecule type" value="Genomic_DNA"/>
</dbReference>
<evidence type="ECO:0000313" key="3">
    <source>
        <dbReference type="EMBL" id="KAK8773264.1"/>
    </source>
</evidence>
<reference evidence="2" key="3">
    <citation type="submission" date="2024-02" db="EMBL/GenBank/DDBJ databases">
        <authorList>
            <person name="Mcdaniel E.A."/>
            <person name="Celebi F.M."/>
            <person name="Reiter T."/>
            <person name="Weiss E.C."/>
            <person name="Chou S."/>
        </authorList>
    </citation>
    <scope>NUCLEOTIDE SEQUENCE</scope>
    <source>
        <strain evidence="2">F_SG_1</strain>
        <tissue evidence="2">Salivary glands</tissue>
    </source>
</reference>
<accession>A0AAQ4EF08</accession>
<comment type="caution">
    <text evidence="2">The sequence shown here is derived from an EMBL/GenBank/DDBJ whole genome shotgun (WGS) entry which is preliminary data.</text>
</comment>
<dbReference type="Proteomes" id="UP001321473">
    <property type="component" value="Unassembled WGS sequence"/>
</dbReference>
<sequence>MAMDVYRDAAAHQNLPRMHASDNERDLCEAGDPRPLAGCDDDGWLKVTPEMVVVVEFSVDYESEVSSEELESFEAGEWIGLDSQIEMEDNVDTLSDTETIYTEWDNHSDLYTDEDESDAGSLFQEIFSGGSDGEA</sequence>
<protein>
    <submittedName>
        <fullName evidence="2">Uncharacterized protein</fullName>
    </submittedName>
</protein>
<keyword evidence="4" id="KW-1185">Reference proteome</keyword>
<name>A0AAQ4EF08_AMBAM</name>
<organism evidence="2 4">
    <name type="scientific">Amblyomma americanum</name>
    <name type="common">Lone star tick</name>
    <dbReference type="NCBI Taxonomy" id="6943"/>
    <lineage>
        <taxon>Eukaryota</taxon>
        <taxon>Metazoa</taxon>
        <taxon>Ecdysozoa</taxon>
        <taxon>Arthropoda</taxon>
        <taxon>Chelicerata</taxon>
        <taxon>Arachnida</taxon>
        <taxon>Acari</taxon>
        <taxon>Parasitiformes</taxon>
        <taxon>Ixodida</taxon>
        <taxon>Ixodoidea</taxon>
        <taxon>Ixodidae</taxon>
        <taxon>Amblyomminae</taxon>
        <taxon>Amblyomma</taxon>
    </lineage>
</organism>
<dbReference type="AlphaFoldDB" id="A0AAQ4EF08"/>
<feature type="region of interest" description="Disordered" evidence="1">
    <location>
        <begin position="13"/>
        <end position="34"/>
    </location>
</feature>
<evidence type="ECO:0000313" key="4">
    <source>
        <dbReference type="Proteomes" id="UP001321473"/>
    </source>
</evidence>
<proteinExistence type="predicted"/>
<reference evidence="2" key="2">
    <citation type="submission" date="2023-03" db="EMBL/GenBank/DDBJ databases">
        <authorList>
            <person name="Thuy-Boun P."/>
        </authorList>
    </citation>
    <scope>NUCLEOTIDE SEQUENCE</scope>
    <source>
        <strain evidence="2">F_SG_1</strain>
        <tissue evidence="2">Salivary glands</tissue>
    </source>
</reference>